<dbReference type="GO" id="GO:0044732">
    <property type="term" value="C:mitotic spindle pole body"/>
    <property type="evidence" value="ECO:0007669"/>
    <property type="project" value="TreeGrafter"/>
</dbReference>
<evidence type="ECO:0000313" key="2">
    <source>
        <dbReference type="EMBL" id="PSR75910.1"/>
    </source>
</evidence>
<comment type="caution">
    <text evidence="2">The sequence shown here is derived from an EMBL/GenBank/DDBJ whole genome shotgun (WGS) entry which is preliminary data.</text>
</comment>
<dbReference type="STRING" id="98765.A0A2R6NSK6"/>
<feature type="region of interest" description="Disordered" evidence="1">
    <location>
        <begin position="77"/>
        <end position="98"/>
    </location>
</feature>
<name>A0A2R6NSK6_9APHY</name>
<dbReference type="InterPro" id="IPR034586">
    <property type="entry name" value="Bfa1/Byr4"/>
</dbReference>
<feature type="compositionally biased region" description="Low complexity" evidence="1">
    <location>
        <begin position="163"/>
        <end position="173"/>
    </location>
</feature>
<dbReference type="GO" id="GO:0005096">
    <property type="term" value="F:GTPase activator activity"/>
    <property type="evidence" value="ECO:0007669"/>
    <property type="project" value="InterPro"/>
</dbReference>
<evidence type="ECO:0000256" key="1">
    <source>
        <dbReference type="SAM" id="MobiDB-lite"/>
    </source>
</evidence>
<feature type="compositionally biased region" description="Acidic residues" evidence="1">
    <location>
        <begin position="193"/>
        <end position="204"/>
    </location>
</feature>
<keyword evidence="3" id="KW-1185">Reference proteome</keyword>
<accession>A0A2R6NSK6</accession>
<feature type="compositionally biased region" description="Basic and acidic residues" evidence="1">
    <location>
        <begin position="788"/>
        <end position="797"/>
    </location>
</feature>
<dbReference type="GO" id="GO:0001100">
    <property type="term" value="P:negative regulation of exit from mitosis"/>
    <property type="evidence" value="ECO:0007669"/>
    <property type="project" value="InterPro"/>
</dbReference>
<sequence>MATILTPIVQPREEWPDADFDFPDDEPIHSSDAESDKWDDEDWDTGLDAGAVANKKVRTVLEGMSARCVAARSQMSSPHALTVKIRPPLPTPLDDEDGEGISTIKVSALPKLSSVKPPAAIDEDFEVDFALPSDLTELSLRPVSLVHRSSKSSMEWGDKDNTSSSQSSDAYSSLGFADNSPPSTYTSASLPESETDDEEADDVLDGIIVPSGLFESGHAAKKLTRLLETKMKTVPREAPVQIRHADSEEDFESGLILDDDVELNPSRLLLKAYLHPKRAVRPPEIRSKSVPPRESTLNRPPSRLRGDRAKSPNYPPVSSANQFRKLPASTSSRPPPARSQASSQVLLTTPTPSPSFTLRSQKSHSGLKPASPPSTRRLARKASLPSLPDSFTGGHVPIPNSTTSGAKYEAPTASSRAKTHSQSASRVSGLDYTIPPTRPSTPSSNPVALRLTMPTSSSRLKSRPPLSSVFLSPATNVTSVTRSISPLPSLPQPCSSSSSRQVPIATVKSSNNLPGIPSVRVLKRPKRLKTYGDGTELDGIEDLPLNRDKEGLYRVQPKGYGNRIPGASYSAKPNEDHGSPAPGKGGFRRPPKRELSGDSAEMAPTAKVLKRTSRIEFSPTGVQVEMKRVPISPSAGQTKRKPTLIRNLGGSAAPKVIGEMRWNPQTLRWEGNDQALREFDSAVSSSARPALITHLTGSSIGSPVGSLASGARIVGNMFFDPTRMCWMSTLPAEEDEPDVFADLADDEDDEWETKGATIRASQQPAGQKTTTDSSNPDISDSMGTRSRSMSESESDRCSRASMVCDVEDGFLEKCRQAEERHRSEIRGWLTTRRGASLEVERSHLYEIRALATRQY</sequence>
<feature type="region of interest" description="Disordered" evidence="1">
    <location>
        <begin position="147"/>
        <end position="204"/>
    </location>
</feature>
<dbReference type="GO" id="GO:1990334">
    <property type="term" value="C:Bfa1-Bub2 complex"/>
    <property type="evidence" value="ECO:0007669"/>
    <property type="project" value="InterPro"/>
</dbReference>
<protein>
    <submittedName>
        <fullName evidence="2">Uncharacterized protein</fullName>
    </submittedName>
</protein>
<feature type="compositionally biased region" description="Polar residues" evidence="1">
    <location>
        <begin position="759"/>
        <end position="778"/>
    </location>
</feature>
<proteinExistence type="predicted"/>
<dbReference type="PANTHER" id="PTHR35140">
    <property type="entry name" value="MITOTIC CHECK POINT PROTEIN BFA1"/>
    <property type="match status" value="1"/>
</dbReference>
<feature type="region of interest" description="Disordered" evidence="1">
    <location>
        <begin position="747"/>
        <end position="797"/>
    </location>
</feature>
<dbReference type="AlphaFoldDB" id="A0A2R6NSK6"/>
<feature type="region of interest" description="Disordered" evidence="1">
    <location>
        <begin position="1"/>
        <end position="44"/>
    </location>
</feature>
<gene>
    <name evidence="2" type="ORF">PHLCEN_2v8824</name>
</gene>
<feature type="compositionally biased region" description="Polar residues" evidence="1">
    <location>
        <begin position="412"/>
        <end position="426"/>
    </location>
</feature>
<evidence type="ECO:0000313" key="3">
    <source>
        <dbReference type="Proteomes" id="UP000186601"/>
    </source>
</evidence>
<feature type="compositionally biased region" description="Basic and acidic residues" evidence="1">
    <location>
        <begin position="26"/>
        <end position="36"/>
    </location>
</feature>
<feature type="compositionally biased region" description="Acidic residues" evidence="1">
    <location>
        <begin position="16"/>
        <end position="25"/>
    </location>
</feature>
<dbReference type="Proteomes" id="UP000186601">
    <property type="component" value="Unassembled WGS sequence"/>
</dbReference>
<feature type="region of interest" description="Disordered" evidence="1">
    <location>
        <begin position="276"/>
        <end position="449"/>
    </location>
</feature>
<feature type="compositionally biased region" description="Low complexity" evidence="1">
    <location>
        <begin position="327"/>
        <end position="360"/>
    </location>
</feature>
<organism evidence="2 3">
    <name type="scientific">Hermanssonia centrifuga</name>
    <dbReference type="NCBI Taxonomy" id="98765"/>
    <lineage>
        <taxon>Eukaryota</taxon>
        <taxon>Fungi</taxon>
        <taxon>Dikarya</taxon>
        <taxon>Basidiomycota</taxon>
        <taxon>Agaricomycotina</taxon>
        <taxon>Agaricomycetes</taxon>
        <taxon>Polyporales</taxon>
        <taxon>Meruliaceae</taxon>
        <taxon>Hermanssonia</taxon>
    </lineage>
</organism>
<dbReference type="PANTHER" id="PTHR35140:SF1">
    <property type="entry name" value="MITOTIC CHECK POINT PROTEIN BFA1"/>
    <property type="match status" value="1"/>
</dbReference>
<feature type="compositionally biased region" description="Polar residues" evidence="1">
    <location>
        <begin position="180"/>
        <end position="192"/>
    </location>
</feature>
<reference evidence="2 3" key="1">
    <citation type="submission" date="2018-02" db="EMBL/GenBank/DDBJ databases">
        <title>Genome sequence of the basidiomycete white-rot fungus Phlebia centrifuga.</title>
        <authorList>
            <person name="Granchi Z."/>
            <person name="Peng M."/>
            <person name="de Vries R.P."/>
            <person name="Hilden K."/>
            <person name="Makela M.R."/>
            <person name="Grigoriev I."/>
            <person name="Riley R."/>
        </authorList>
    </citation>
    <scope>NUCLEOTIDE SEQUENCE [LARGE SCALE GENOMIC DNA]</scope>
    <source>
        <strain evidence="2 3">FBCC195</strain>
    </source>
</reference>
<dbReference type="EMBL" id="MLYV02000872">
    <property type="protein sequence ID" value="PSR75910.1"/>
    <property type="molecule type" value="Genomic_DNA"/>
</dbReference>
<dbReference type="OrthoDB" id="19159at2759"/>
<feature type="region of interest" description="Disordered" evidence="1">
    <location>
        <begin position="556"/>
        <end position="605"/>
    </location>
</feature>